<protein>
    <recommendedName>
        <fullName evidence="4">DUF998 domain-containing protein</fullName>
    </recommendedName>
</protein>
<feature type="transmembrane region" description="Helical" evidence="1">
    <location>
        <begin position="166"/>
        <end position="185"/>
    </location>
</feature>
<organism evidence="2 3">
    <name type="scientific">Candidatus Stercoripulliclostridium merdigallinarum</name>
    <dbReference type="NCBI Taxonomy" id="2840951"/>
    <lineage>
        <taxon>Bacteria</taxon>
        <taxon>Bacillati</taxon>
        <taxon>Bacillota</taxon>
        <taxon>Clostridia</taxon>
        <taxon>Eubacteriales</taxon>
        <taxon>Candidatus Stercoripulliclostridium</taxon>
    </lineage>
</organism>
<feature type="transmembrane region" description="Helical" evidence="1">
    <location>
        <begin position="197"/>
        <end position="216"/>
    </location>
</feature>
<keyword evidence="1" id="KW-0812">Transmembrane</keyword>
<comment type="caution">
    <text evidence="2">The sequence shown here is derived from an EMBL/GenBank/DDBJ whole genome shotgun (WGS) entry which is preliminary data.</text>
</comment>
<proteinExistence type="predicted"/>
<reference evidence="2" key="2">
    <citation type="journal article" date="2021" name="PeerJ">
        <title>Extensive microbial diversity within the chicken gut microbiome revealed by metagenomics and culture.</title>
        <authorList>
            <person name="Gilroy R."/>
            <person name="Ravi A."/>
            <person name="Getino M."/>
            <person name="Pursley I."/>
            <person name="Horton D.L."/>
            <person name="Alikhan N.F."/>
            <person name="Baker D."/>
            <person name="Gharbi K."/>
            <person name="Hall N."/>
            <person name="Watson M."/>
            <person name="Adriaenssens E.M."/>
            <person name="Foster-Nyarko E."/>
            <person name="Jarju S."/>
            <person name="Secka A."/>
            <person name="Antonio M."/>
            <person name="Oren A."/>
            <person name="Chaudhuri R.R."/>
            <person name="La Ragione R."/>
            <person name="Hildebrand F."/>
            <person name="Pallen M.J."/>
        </authorList>
    </citation>
    <scope>NUCLEOTIDE SEQUENCE</scope>
    <source>
        <strain evidence="2">18911</strain>
    </source>
</reference>
<dbReference type="Proteomes" id="UP000824094">
    <property type="component" value="Unassembled WGS sequence"/>
</dbReference>
<evidence type="ECO:0000313" key="2">
    <source>
        <dbReference type="EMBL" id="HIU60348.1"/>
    </source>
</evidence>
<gene>
    <name evidence="2" type="ORF">IAB05_03025</name>
</gene>
<reference evidence="2" key="1">
    <citation type="submission" date="2020-10" db="EMBL/GenBank/DDBJ databases">
        <authorList>
            <person name="Gilroy R."/>
        </authorList>
    </citation>
    <scope>NUCLEOTIDE SEQUENCE</scope>
    <source>
        <strain evidence="2">18911</strain>
    </source>
</reference>
<accession>A0A9D1MHW8</accession>
<feature type="transmembrane region" description="Helical" evidence="1">
    <location>
        <begin position="134"/>
        <end position="154"/>
    </location>
</feature>
<keyword evidence="1" id="KW-1133">Transmembrane helix</keyword>
<dbReference type="EMBL" id="DVNF01000087">
    <property type="protein sequence ID" value="HIU60348.1"/>
    <property type="molecule type" value="Genomic_DNA"/>
</dbReference>
<feature type="transmembrane region" description="Helical" evidence="1">
    <location>
        <begin position="60"/>
        <end position="82"/>
    </location>
</feature>
<feature type="transmembrane region" description="Helical" evidence="1">
    <location>
        <begin position="102"/>
        <end position="122"/>
    </location>
</feature>
<dbReference type="AlphaFoldDB" id="A0A9D1MHW8"/>
<evidence type="ECO:0008006" key="4">
    <source>
        <dbReference type="Google" id="ProtNLM"/>
    </source>
</evidence>
<evidence type="ECO:0000313" key="3">
    <source>
        <dbReference type="Proteomes" id="UP000824094"/>
    </source>
</evidence>
<sequence>MPENNLNTEVNEEKKQLTAEVAATAADTASDTVADTVADTAALPHDKAATDKRAAVKEAVFKYVAMALLIGSFIYFTVYGFLSNPFLESGTASEIGLKYPTAFKFWGFTTSLALTVNLVYTYTHKGFKYRQVKIAGYVLMGLGVACLMTCVHIPSTRVPGIQMYAHWATALLFALFFAAAIIIHLAFPDKPNKKYKIALMCFGGLLLAIVIALLAAGKNGFIESLPMWMAYVIVFLDNFTPALEDK</sequence>
<evidence type="ECO:0000256" key="1">
    <source>
        <dbReference type="SAM" id="Phobius"/>
    </source>
</evidence>
<keyword evidence="1" id="KW-0472">Membrane</keyword>
<name>A0A9D1MHW8_9FIRM</name>